<gene>
    <name evidence="2" type="ORF">HYH03_002764</name>
</gene>
<evidence type="ECO:0000313" key="3">
    <source>
        <dbReference type="Proteomes" id="UP000612055"/>
    </source>
</evidence>
<evidence type="ECO:0000313" key="2">
    <source>
        <dbReference type="EMBL" id="KAG2499183.1"/>
    </source>
</evidence>
<evidence type="ECO:0000256" key="1">
    <source>
        <dbReference type="SAM" id="MobiDB-lite"/>
    </source>
</evidence>
<proteinExistence type="predicted"/>
<protein>
    <submittedName>
        <fullName evidence="2">Uncharacterized protein</fullName>
    </submittedName>
</protein>
<reference evidence="2" key="1">
    <citation type="journal article" date="2020" name="bioRxiv">
        <title>Comparative genomics of Chlamydomonas.</title>
        <authorList>
            <person name="Craig R.J."/>
            <person name="Hasan A.R."/>
            <person name="Ness R.W."/>
            <person name="Keightley P.D."/>
        </authorList>
    </citation>
    <scope>NUCLEOTIDE SEQUENCE</scope>
    <source>
        <strain evidence="2">CCAP 11/70</strain>
    </source>
</reference>
<feature type="compositionally biased region" description="Basic residues" evidence="1">
    <location>
        <begin position="37"/>
        <end position="47"/>
    </location>
</feature>
<name>A0A836C4R5_9CHLO</name>
<accession>A0A836C4R5</accession>
<keyword evidence="3" id="KW-1185">Reference proteome</keyword>
<dbReference type="Proteomes" id="UP000612055">
    <property type="component" value="Unassembled WGS sequence"/>
</dbReference>
<sequence length="131" mass="13596">MGGCSSRCRQQRRQPPRPCTPGPGEGYRPLQPDAHTGRKGRKGRRHGERPGPPSDEAENTGAAAGTGASGDKEPPSASPLFEGASGQPPPALGVPVAGYPQPPAGYYPAVPFPDQAIRPHTGRPWMGGLSK</sequence>
<feature type="region of interest" description="Disordered" evidence="1">
    <location>
        <begin position="1"/>
        <end position="131"/>
    </location>
</feature>
<dbReference type="EMBL" id="JAEHOE010000007">
    <property type="protein sequence ID" value="KAG2499183.1"/>
    <property type="molecule type" value="Genomic_DNA"/>
</dbReference>
<organism evidence="2 3">
    <name type="scientific">Edaphochlamys debaryana</name>
    <dbReference type="NCBI Taxonomy" id="47281"/>
    <lineage>
        <taxon>Eukaryota</taxon>
        <taxon>Viridiplantae</taxon>
        <taxon>Chlorophyta</taxon>
        <taxon>core chlorophytes</taxon>
        <taxon>Chlorophyceae</taxon>
        <taxon>CS clade</taxon>
        <taxon>Chlamydomonadales</taxon>
        <taxon>Chlamydomonadales incertae sedis</taxon>
        <taxon>Edaphochlamys</taxon>
    </lineage>
</organism>
<dbReference type="AlphaFoldDB" id="A0A836C4R5"/>
<comment type="caution">
    <text evidence="2">The sequence shown here is derived from an EMBL/GenBank/DDBJ whole genome shotgun (WGS) entry which is preliminary data.</text>
</comment>